<dbReference type="HOGENOM" id="CLU_2901002_0_0_4"/>
<feature type="region of interest" description="Disordered" evidence="1">
    <location>
        <begin position="1"/>
        <end position="62"/>
    </location>
</feature>
<keyword evidence="2" id="KW-0614">Plasmid</keyword>
<organism evidence="2 3">
    <name type="scientific">Ralstonia solanacearum (strain Po82)</name>
    <dbReference type="NCBI Taxonomy" id="1031711"/>
    <lineage>
        <taxon>Bacteria</taxon>
        <taxon>Pseudomonadati</taxon>
        <taxon>Pseudomonadota</taxon>
        <taxon>Betaproteobacteria</taxon>
        <taxon>Burkholderiales</taxon>
        <taxon>Burkholderiaceae</taxon>
        <taxon>Ralstonia</taxon>
        <taxon>Ralstonia solanacearum species complex</taxon>
    </lineage>
</organism>
<sequence length="62" mass="6644">MVRLGRPGRGSTGPQETGGDFEHDGATLMDSQTSGTACRLAGRRERATCLRNGRADTEDARH</sequence>
<gene>
    <name evidence="2" type="ordered locus">RSPO_m00801</name>
</gene>
<evidence type="ECO:0000313" key="2">
    <source>
        <dbReference type="EMBL" id="AEG71439.1"/>
    </source>
</evidence>
<evidence type="ECO:0000313" key="3">
    <source>
        <dbReference type="Proteomes" id="UP000007953"/>
    </source>
</evidence>
<name>F6G8Z8_RALS8</name>
<dbReference type="AlphaFoldDB" id="F6G8Z8"/>
<reference evidence="2 3" key="1">
    <citation type="journal article" date="2011" name="J. Bacteriol.">
        <title>Complete genome sequence of the plant pathogen Ralstonia solanacearum strain Po82.</title>
        <authorList>
            <person name="Xu J."/>
            <person name="Zheng H.J."/>
            <person name="Liu L."/>
            <person name="Pan Z.C."/>
            <person name="Prior P."/>
            <person name="Tang B."/>
            <person name="Xu J.S."/>
            <person name="Zhang H."/>
            <person name="Tian Q."/>
            <person name="Zhang L.Q."/>
            <person name="Feng J."/>
        </authorList>
    </citation>
    <scope>NUCLEOTIDE SEQUENCE [LARGE SCALE GENOMIC DNA]</scope>
    <source>
        <strain evidence="3">Po82</strain>
    </source>
</reference>
<dbReference type="KEGG" id="rsn:RSPO_m00801"/>
<evidence type="ECO:0000256" key="1">
    <source>
        <dbReference type="SAM" id="MobiDB-lite"/>
    </source>
</evidence>
<dbReference type="PATRIC" id="fig|1031711.3.peg.4015"/>
<protein>
    <submittedName>
        <fullName evidence="2">Uncharacterized protein</fullName>
    </submittedName>
</protein>
<geneLocation type="plasmid" evidence="3"/>
<dbReference type="EMBL" id="CP002820">
    <property type="protein sequence ID" value="AEG71439.1"/>
    <property type="molecule type" value="Genomic_DNA"/>
</dbReference>
<dbReference type="Proteomes" id="UP000007953">
    <property type="component" value="Plasmid megaplasmid"/>
</dbReference>
<proteinExistence type="predicted"/>
<accession>F6G8Z8</accession>
<feature type="compositionally biased region" description="Basic and acidic residues" evidence="1">
    <location>
        <begin position="42"/>
        <end position="62"/>
    </location>
</feature>